<dbReference type="OrthoDB" id="5177743at2"/>
<dbReference type="InterPro" id="IPR050109">
    <property type="entry name" value="HTH-type_TetR-like_transc_reg"/>
</dbReference>
<gene>
    <name evidence="4" type="ORF">EDM22_13355</name>
</gene>
<keyword evidence="1 2" id="KW-0238">DNA-binding</keyword>
<keyword evidence="5" id="KW-1185">Reference proteome</keyword>
<dbReference type="Proteomes" id="UP000275048">
    <property type="component" value="Unassembled WGS sequence"/>
</dbReference>
<dbReference type="EMBL" id="RHHB01000030">
    <property type="protein sequence ID" value="RNB46721.1"/>
    <property type="molecule type" value="Genomic_DNA"/>
</dbReference>
<evidence type="ECO:0000256" key="2">
    <source>
        <dbReference type="PROSITE-ProRule" id="PRU00335"/>
    </source>
</evidence>
<dbReference type="PANTHER" id="PTHR30055:SF235">
    <property type="entry name" value="TRANSCRIPTIONAL REGULATORY PROTEIN"/>
    <property type="match status" value="1"/>
</dbReference>
<dbReference type="GO" id="GO:0003700">
    <property type="term" value="F:DNA-binding transcription factor activity"/>
    <property type="evidence" value="ECO:0007669"/>
    <property type="project" value="TreeGrafter"/>
</dbReference>
<dbReference type="InterPro" id="IPR001647">
    <property type="entry name" value="HTH_TetR"/>
</dbReference>
<proteinExistence type="predicted"/>
<organism evidence="4 5">
    <name type="scientific">Agromyces tardus</name>
    <dbReference type="NCBI Taxonomy" id="2583849"/>
    <lineage>
        <taxon>Bacteria</taxon>
        <taxon>Bacillati</taxon>
        <taxon>Actinomycetota</taxon>
        <taxon>Actinomycetes</taxon>
        <taxon>Micrococcales</taxon>
        <taxon>Microbacteriaceae</taxon>
        <taxon>Agromyces</taxon>
    </lineage>
</organism>
<dbReference type="Gene3D" id="1.10.357.10">
    <property type="entry name" value="Tetracycline Repressor, domain 2"/>
    <property type="match status" value="1"/>
</dbReference>
<dbReference type="Pfam" id="PF00440">
    <property type="entry name" value="TetR_N"/>
    <property type="match status" value="1"/>
</dbReference>
<dbReference type="GO" id="GO:0000976">
    <property type="term" value="F:transcription cis-regulatory region binding"/>
    <property type="evidence" value="ECO:0007669"/>
    <property type="project" value="TreeGrafter"/>
</dbReference>
<accession>A0A3M8A6S9</accession>
<dbReference type="PANTHER" id="PTHR30055">
    <property type="entry name" value="HTH-TYPE TRANSCRIPTIONAL REGULATOR RUTR"/>
    <property type="match status" value="1"/>
</dbReference>
<feature type="domain" description="HTH tetR-type" evidence="3">
    <location>
        <begin position="21"/>
        <end position="81"/>
    </location>
</feature>
<dbReference type="SUPFAM" id="SSF46689">
    <property type="entry name" value="Homeodomain-like"/>
    <property type="match status" value="1"/>
</dbReference>
<protein>
    <submittedName>
        <fullName evidence="4">TetR/AcrR family transcriptional regulator</fullName>
    </submittedName>
</protein>
<feature type="DNA-binding region" description="H-T-H motif" evidence="2">
    <location>
        <begin position="44"/>
        <end position="63"/>
    </location>
</feature>
<evidence type="ECO:0000313" key="4">
    <source>
        <dbReference type="EMBL" id="RNB46721.1"/>
    </source>
</evidence>
<name>A0A3M8A6S9_9MICO</name>
<dbReference type="AlphaFoldDB" id="A0A3M8A6S9"/>
<dbReference type="InterPro" id="IPR009057">
    <property type="entry name" value="Homeodomain-like_sf"/>
</dbReference>
<comment type="caution">
    <text evidence="4">The sequence shown here is derived from an EMBL/GenBank/DDBJ whole genome shotgun (WGS) entry which is preliminary data.</text>
</comment>
<dbReference type="PROSITE" id="PS50977">
    <property type="entry name" value="HTH_TETR_2"/>
    <property type="match status" value="1"/>
</dbReference>
<evidence type="ECO:0000259" key="3">
    <source>
        <dbReference type="PROSITE" id="PS50977"/>
    </source>
</evidence>
<evidence type="ECO:0000313" key="5">
    <source>
        <dbReference type="Proteomes" id="UP000275048"/>
    </source>
</evidence>
<evidence type="ECO:0000256" key="1">
    <source>
        <dbReference type="ARBA" id="ARBA00023125"/>
    </source>
</evidence>
<sequence length="206" mass="22846">MVIAMKATRSYTMRARAEQAEQTRDRILGSLIALATERPLAGCTLPAIADRAGVSVQTILRVFGSRDGLFDAALERSRAEVLAERPADPHDRRATITALVDHYEARGDGVLLLLGQESWDPFAALATSGGKRMHRDWVEAAFADVLDRVPRESRTEAVDLLVVATDLSAWKIWRRDLGRSRDETIERMLRLAASVTEHLTEPSTAR</sequence>
<reference evidence="4 5" key="1">
    <citation type="submission" date="2018-10" db="EMBL/GenBank/DDBJ databases">
        <title>Isolation, diversity and antibacterial activity of antinobacteria from the wheat rhizosphere soil.</title>
        <authorList>
            <person name="Sun T."/>
        </authorList>
    </citation>
    <scope>NUCLEOTIDE SEQUENCE [LARGE SCALE GENOMIC DNA]</scope>
    <source>
        <strain evidence="4 5">SJ-23</strain>
    </source>
</reference>